<organism evidence="1 2">
    <name type="scientific">Meishania litoralis</name>
    <dbReference type="NCBI Taxonomy" id="3434685"/>
    <lineage>
        <taxon>Bacteria</taxon>
        <taxon>Pseudomonadati</taxon>
        <taxon>Bacteroidota</taxon>
        <taxon>Flavobacteriia</taxon>
        <taxon>Flavobacteriales</taxon>
        <taxon>Flavobacteriaceae</taxon>
        <taxon>Meishania</taxon>
    </lineage>
</organism>
<evidence type="ECO:0000313" key="1">
    <source>
        <dbReference type="EMBL" id="MFH6602197.1"/>
    </source>
</evidence>
<keyword evidence="2" id="KW-1185">Reference proteome</keyword>
<dbReference type="EMBL" id="JBHFPV010000001">
    <property type="protein sequence ID" value="MFH6602197.1"/>
    <property type="molecule type" value="Genomic_DNA"/>
</dbReference>
<gene>
    <name evidence="1" type="ORF">ACEZ3G_01820</name>
</gene>
<sequence length="319" mass="36442">MKPVFALIAFLCATSSFCQYKYEPSAEYPFGLPNPDAPQELFDFAPLIGECDCKSMTRKADQTWADPIDMIWRFKYIMNGMAVQDETLKADGKHSGSIRQFIADSTKWYVHYYNSGAPSTVLPVWEGSKKSNGNIVLYREQKAPNGSEGFFRLTFSNLDGNGFNWEGAWVSRDESIVHSTWKIDCTKRGSHINEGEKEKILTAAKNFSKAYMHGDLDAIVNTYTTDGKIFPNNSSIIEGQEALRKYWEQPKGVTTVYHELRPTEINILGNYAYDYGYYQGKTKQADGATNTWKGKYVVVWKKVMGAWKMYLDIWNRVKE</sequence>
<accession>A0ACC7LFH4</accession>
<name>A0ACC7LFH4_9FLAO</name>
<dbReference type="Proteomes" id="UP001595191">
    <property type="component" value="Unassembled WGS sequence"/>
</dbReference>
<proteinExistence type="predicted"/>
<evidence type="ECO:0000313" key="2">
    <source>
        <dbReference type="Proteomes" id="UP001595191"/>
    </source>
</evidence>
<comment type="caution">
    <text evidence="1">The sequence shown here is derived from an EMBL/GenBank/DDBJ whole genome shotgun (WGS) entry which is preliminary data.</text>
</comment>
<protein>
    <submittedName>
        <fullName evidence="1">YybH family protein</fullName>
    </submittedName>
</protein>
<reference evidence="1" key="1">
    <citation type="submission" date="2024-09" db="EMBL/GenBank/DDBJ databases">
        <authorList>
            <person name="Liu J."/>
        </authorList>
    </citation>
    <scope>NUCLEOTIDE SEQUENCE</scope>
    <source>
        <strain evidence="1">NBU2967</strain>
    </source>
</reference>